<gene>
    <name evidence="12" type="ORF">CRI78_15030</name>
</gene>
<dbReference type="PANTHER" id="PTHR22683:SF1">
    <property type="entry name" value="TYPE VII SECRETION SYSTEM PROTEIN ESSC"/>
    <property type="match status" value="1"/>
</dbReference>
<accession>A0A1Q4HHT7</accession>
<feature type="domain" description="FtsK" evidence="11">
    <location>
        <begin position="454"/>
        <end position="660"/>
    </location>
</feature>
<dbReference type="SMART" id="SM00382">
    <property type="entry name" value="AAA"/>
    <property type="match status" value="3"/>
</dbReference>
<keyword evidence="2" id="KW-1003">Cell membrane</keyword>
<evidence type="ECO:0000259" key="11">
    <source>
        <dbReference type="PROSITE" id="PS50901"/>
    </source>
</evidence>
<evidence type="ECO:0000256" key="7">
    <source>
        <dbReference type="ARBA" id="ARBA00022989"/>
    </source>
</evidence>
<dbReference type="InterPro" id="IPR003593">
    <property type="entry name" value="AAA+_ATPase"/>
</dbReference>
<evidence type="ECO:0000313" key="13">
    <source>
        <dbReference type="Proteomes" id="UP000220340"/>
    </source>
</evidence>
<dbReference type="InterPro" id="IPR023836">
    <property type="entry name" value="EccCa-like_Actinobacteria"/>
</dbReference>
<dbReference type="Gene3D" id="3.40.50.300">
    <property type="entry name" value="P-loop containing nucleotide triphosphate hydrolases"/>
    <property type="match status" value="3"/>
</dbReference>
<evidence type="ECO:0000256" key="9">
    <source>
        <dbReference type="PROSITE-ProRule" id="PRU00289"/>
    </source>
</evidence>
<organism evidence="12 13">
    <name type="scientific">Mycolicibacterium diernhoferi</name>
    <dbReference type="NCBI Taxonomy" id="1801"/>
    <lineage>
        <taxon>Bacteria</taxon>
        <taxon>Bacillati</taxon>
        <taxon>Actinomycetota</taxon>
        <taxon>Actinomycetes</taxon>
        <taxon>Mycobacteriales</taxon>
        <taxon>Mycobacteriaceae</taxon>
        <taxon>Mycolicibacterium</taxon>
    </lineage>
</organism>
<dbReference type="EMBL" id="PDCR01000018">
    <property type="protein sequence ID" value="PEG53672.1"/>
    <property type="molecule type" value="Genomic_DNA"/>
</dbReference>
<sequence length="1318" mass="143501">MSRLIFEARRRLPAPEARKGTITIEAPPSLPRLVPPSLLRRVLPYLIVILIVGMIVALFATGMRMISPTMLFFPFVLLLAASALYRGSDNKLRTEEVDAERADYLRYLSVVRDNVRAQAADQRAALEWSHPAPDLLAAVPGTRRQWERDPGDADFLVVRTGLHDVPLNTALRVKDAADEIDLEPVAHTTLRGLLDVHRTVRNAPTGIDLGTVSRITVLGEPDEVRDALRAWVSQAVTWHDPAVLGVALATPDLEGPDWSWLKWLPHTDVPGQTDGVGPARYLATTADGLRGLLAPVLDERDAFTGSASAANKHLLVLLDDPDADPDVIAGRHGLAGVTVVHRSTTEPHREQYSDPERPVLKIAGGRIERWQSGGWQAFVDTADASSAGQAAHLARRLARWDTNPEQSRTGATGSSTFTTLFGIQDASALDVAALWAPRHRDEELRVPIGVTATGDPLIFDLKDEAEGGMGPHGLMIGMTGSGKSQTLMSILLALLTTHSADRLIVIYADFKGEAGADIFRHFPQVVAVISNMAEKRSLADRFADTLRGEVARREQLLKEAGRTVQGSAFNSVTEYEGAIAAGHDLPPIPTLFVVADEFTLMLAEHPEYAELFDYVARKGRSFRIHILFASQTLDVGRIKDIDKNTSYRIGLKVASPSISRQIIGTEDAFQIESGREHKGEGFLVPAPGADPIKFRSTYVDGIYDPPRAAQSVVVHSVPEPQVFTAGWVEPAPDTVIVTGEIEDAPVPRKLIATIGDQLANYGPRAPQLWLPPLEETIPLTDLLARTDIGERQWRWPLGEIDKPFEMRRDALVFDAGTAAGNLLIHGGPKSGKSTALQTFVLSAAALHAPGDVSFYCLDYGGGQLRALEDLAHVGAVATPLEPELIRRTFAELEQLLRTRQERGGRVGTGSHEDGYGEVFLVIDNLYAFSRDNIDTFNTRNPLLARVTELVNAGLSYGIHVVITTPNWLEVPLAMRDGLGLRLELKLNDSHDSNVRVAGALTRPADAVPADQPGRGLTMAAEHFLFAAPDLREIAVLNSRHTGRHAPPVRLLPTQLSPADVGTIYVGPEQVVIGQREEDLRPVAIDFARNPLMMVFGDNRSGKTTLLRHLIRSIRDNSTPDQVAFTVVDRRLHLVEEPLFPDNEYTPNVDRVTPAMLGLSALMEKRRPPAGLSAEDLRRWSFEGQTHYLIIDDVDQIPDGPAISGPYAGQRPWTPLLGLLAEAGDLGLRVIVTARAGGSAHAVMTAPLLRRLNDLQATTVMLSGSPADGGKLRGMRFSRLPAGRAMLLGESEEATYVQLVNPLVPEGVSPASTNGKEYS</sequence>
<dbReference type="Proteomes" id="UP000220340">
    <property type="component" value="Unassembled WGS sequence"/>
</dbReference>
<reference evidence="12 13" key="1">
    <citation type="submission" date="2017-10" db="EMBL/GenBank/DDBJ databases">
        <title>The new phylogeny of genus Mycobacterium.</title>
        <authorList>
            <person name="Tortoli E."/>
            <person name="Trovato A."/>
            <person name="Cirillo D.M."/>
        </authorList>
    </citation>
    <scope>NUCLEOTIDE SEQUENCE [LARGE SCALE GENOMIC DNA]</scope>
    <source>
        <strain evidence="12 13">IP141170001</strain>
    </source>
</reference>
<proteinExistence type="predicted"/>
<dbReference type="NCBIfam" id="TIGR03924">
    <property type="entry name" value="T7SS_EccC_a"/>
    <property type="match status" value="1"/>
</dbReference>
<evidence type="ECO:0000313" key="12">
    <source>
        <dbReference type="EMBL" id="PEG53672.1"/>
    </source>
</evidence>
<dbReference type="RefSeq" id="WP_073855595.1">
    <property type="nucleotide sequence ID" value="NZ_BAAATC010000015.1"/>
</dbReference>
<dbReference type="CDD" id="cd01127">
    <property type="entry name" value="TrwB_TraG_TraD_VirD4"/>
    <property type="match status" value="1"/>
</dbReference>
<comment type="caution">
    <text evidence="12">The sequence shown here is derived from an EMBL/GenBank/DDBJ whole genome shotgun (WGS) entry which is preliminary data.</text>
</comment>
<feature type="domain" description="FtsK" evidence="11">
    <location>
        <begin position="808"/>
        <end position="993"/>
    </location>
</feature>
<dbReference type="STRING" id="1801.BRW64_07690"/>
<feature type="transmembrane region" description="Helical" evidence="10">
    <location>
        <begin position="42"/>
        <end position="60"/>
    </location>
</feature>
<keyword evidence="3 10" id="KW-0812">Transmembrane</keyword>
<dbReference type="InterPro" id="IPR023837">
    <property type="entry name" value="EccCb-like_Actinobacteria"/>
</dbReference>
<evidence type="ECO:0000256" key="6">
    <source>
        <dbReference type="ARBA" id="ARBA00022840"/>
    </source>
</evidence>
<keyword evidence="5 9" id="KW-0547">Nucleotide-binding</keyword>
<dbReference type="InterPro" id="IPR027417">
    <property type="entry name" value="P-loop_NTPase"/>
</dbReference>
<comment type="subcellular location">
    <subcellularLocation>
        <location evidence="1">Cell membrane</location>
        <topology evidence="1">Multi-pass membrane protein</topology>
    </subcellularLocation>
</comment>
<evidence type="ECO:0000256" key="3">
    <source>
        <dbReference type="ARBA" id="ARBA00022692"/>
    </source>
</evidence>
<dbReference type="PROSITE" id="PS50901">
    <property type="entry name" value="FTSK"/>
    <property type="match status" value="2"/>
</dbReference>
<dbReference type="GO" id="GO:0003677">
    <property type="term" value="F:DNA binding"/>
    <property type="evidence" value="ECO:0007669"/>
    <property type="project" value="InterPro"/>
</dbReference>
<keyword evidence="13" id="KW-1185">Reference proteome</keyword>
<keyword evidence="4" id="KW-0677">Repeat</keyword>
<protein>
    <submittedName>
        <fullName evidence="12">Type VII secretion protein EccC</fullName>
    </submittedName>
</protein>
<evidence type="ECO:0000256" key="5">
    <source>
        <dbReference type="ARBA" id="ARBA00022741"/>
    </source>
</evidence>
<evidence type="ECO:0000256" key="1">
    <source>
        <dbReference type="ARBA" id="ARBA00004651"/>
    </source>
</evidence>
<keyword evidence="6 9" id="KW-0067">ATP-binding</keyword>
<evidence type="ECO:0000256" key="4">
    <source>
        <dbReference type="ARBA" id="ARBA00022737"/>
    </source>
</evidence>
<feature type="binding site" evidence="9">
    <location>
        <begin position="826"/>
        <end position="833"/>
    </location>
    <ligand>
        <name>ATP</name>
        <dbReference type="ChEBI" id="CHEBI:30616"/>
    </ligand>
</feature>
<dbReference type="NCBIfam" id="TIGR03925">
    <property type="entry name" value="T7SS_EccC_b"/>
    <property type="match status" value="1"/>
</dbReference>
<dbReference type="GO" id="GO:0005524">
    <property type="term" value="F:ATP binding"/>
    <property type="evidence" value="ECO:0007669"/>
    <property type="project" value="UniProtKB-UniRule"/>
</dbReference>
<dbReference type="PANTHER" id="PTHR22683">
    <property type="entry name" value="SPORULATION PROTEIN RELATED"/>
    <property type="match status" value="1"/>
</dbReference>
<keyword evidence="7 10" id="KW-1133">Transmembrane helix</keyword>
<evidence type="ECO:0000256" key="8">
    <source>
        <dbReference type="ARBA" id="ARBA00023136"/>
    </source>
</evidence>
<dbReference type="InterPro" id="IPR050206">
    <property type="entry name" value="FtsK/SpoIIIE/SftA"/>
</dbReference>
<keyword evidence="8 10" id="KW-0472">Membrane</keyword>
<dbReference type="SUPFAM" id="SSF52540">
    <property type="entry name" value="P-loop containing nucleoside triphosphate hydrolases"/>
    <property type="match status" value="3"/>
</dbReference>
<dbReference type="OrthoDB" id="9807790at2"/>
<evidence type="ECO:0000256" key="2">
    <source>
        <dbReference type="ARBA" id="ARBA00022475"/>
    </source>
</evidence>
<dbReference type="InterPro" id="IPR002543">
    <property type="entry name" value="FtsK_dom"/>
</dbReference>
<dbReference type="GO" id="GO:0005886">
    <property type="term" value="C:plasma membrane"/>
    <property type="evidence" value="ECO:0007669"/>
    <property type="project" value="UniProtKB-SubCell"/>
</dbReference>
<feature type="binding site" evidence="9">
    <location>
        <begin position="477"/>
        <end position="484"/>
    </location>
    <ligand>
        <name>ATP</name>
        <dbReference type="ChEBI" id="CHEBI:30616"/>
    </ligand>
</feature>
<evidence type="ECO:0000256" key="10">
    <source>
        <dbReference type="SAM" id="Phobius"/>
    </source>
</evidence>
<name>A0A1Q4HHT7_9MYCO</name>
<dbReference type="Pfam" id="PF01580">
    <property type="entry name" value="FtsK_SpoIIIE"/>
    <property type="match status" value="3"/>
</dbReference>